<dbReference type="InterPro" id="IPR052578">
    <property type="entry name" value="PI_Transfer_CRAL-TRIO"/>
</dbReference>
<dbReference type="KEGG" id="ehx:EMIHUDRAFT_368796"/>
<sequence>MTTTKADPASPAAVAALMERVAAQPGASEWVDEACCRRYLVARQGDEDKAAAMLCETLDWRAQFLSGLEARHRNIRRANATGKLRVCSFADREGRPVLRMAPRLENCRNEHDANLNNLVYHMERLTGGRSVAGVPPSPDGKAIIVMDFRGFSMFNQPPMRTSRATLAILQNHYPERAHKFLLLHAPALFHAFYRAMWRFIDPRTREKIVFVKHDREALERHFEPSAVEWLSAAPGEGDGWDADEYFAEDDELPSLTSPRAVLR</sequence>
<dbReference type="SUPFAM" id="SSF46938">
    <property type="entry name" value="CRAL/TRIO N-terminal domain"/>
    <property type="match status" value="1"/>
</dbReference>
<dbReference type="AlphaFoldDB" id="A0A0D3JCW5"/>
<accession>A0A0D3JCW5</accession>
<dbReference type="EnsemblProtists" id="EOD21350">
    <property type="protein sequence ID" value="EOD21350"/>
    <property type="gene ID" value="EMIHUDRAFT_368796"/>
</dbReference>
<reference evidence="2" key="2">
    <citation type="submission" date="2024-10" db="UniProtKB">
        <authorList>
            <consortium name="EnsemblProtists"/>
        </authorList>
    </citation>
    <scope>IDENTIFICATION</scope>
</reference>
<dbReference type="GO" id="GO:0008526">
    <property type="term" value="F:phosphatidylinositol transfer activity"/>
    <property type="evidence" value="ECO:0007669"/>
    <property type="project" value="TreeGrafter"/>
</dbReference>
<evidence type="ECO:0000259" key="1">
    <source>
        <dbReference type="PROSITE" id="PS50191"/>
    </source>
</evidence>
<protein>
    <recommendedName>
        <fullName evidence="1">CRAL-TRIO domain-containing protein</fullName>
    </recommendedName>
</protein>
<dbReference type="Pfam" id="PF00650">
    <property type="entry name" value="CRAL_TRIO"/>
    <property type="match status" value="1"/>
</dbReference>
<evidence type="ECO:0000313" key="2">
    <source>
        <dbReference type="EnsemblProtists" id="EOD21350"/>
    </source>
</evidence>
<dbReference type="PaxDb" id="2903-EOD21350"/>
<feature type="domain" description="CRAL-TRIO" evidence="1">
    <location>
        <begin position="91"/>
        <end position="245"/>
    </location>
</feature>
<dbReference type="SMART" id="SM00516">
    <property type="entry name" value="SEC14"/>
    <property type="match status" value="1"/>
</dbReference>
<dbReference type="SUPFAM" id="SSF52087">
    <property type="entry name" value="CRAL/TRIO domain"/>
    <property type="match status" value="1"/>
</dbReference>
<dbReference type="InterPro" id="IPR001251">
    <property type="entry name" value="CRAL-TRIO_dom"/>
</dbReference>
<dbReference type="GeneID" id="17266890"/>
<name>A0A0D3JCW5_EMIH1</name>
<dbReference type="InterPro" id="IPR036865">
    <property type="entry name" value="CRAL-TRIO_dom_sf"/>
</dbReference>
<keyword evidence="3" id="KW-1185">Reference proteome</keyword>
<evidence type="ECO:0000313" key="3">
    <source>
        <dbReference type="Proteomes" id="UP000013827"/>
    </source>
</evidence>
<dbReference type="CDD" id="cd00170">
    <property type="entry name" value="SEC14"/>
    <property type="match status" value="1"/>
</dbReference>
<dbReference type="RefSeq" id="XP_005773779.1">
    <property type="nucleotide sequence ID" value="XM_005773722.1"/>
</dbReference>
<proteinExistence type="predicted"/>
<dbReference type="Gene3D" id="3.40.525.10">
    <property type="entry name" value="CRAL-TRIO lipid binding domain"/>
    <property type="match status" value="1"/>
</dbReference>
<dbReference type="eggNOG" id="KOG1470">
    <property type="taxonomic scope" value="Eukaryota"/>
</dbReference>
<dbReference type="PROSITE" id="PS50191">
    <property type="entry name" value="CRAL_TRIO"/>
    <property type="match status" value="1"/>
</dbReference>
<dbReference type="Proteomes" id="UP000013827">
    <property type="component" value="Unassembled WGS sequence"/>
</dbReference>
<dbReference type="HOGENOM" id="CLU_014001_3_1_1"/>
<dbReference type="PANTHER" id="PTHR45824:SF29">
    <property type="entry name" value="GH16843P"/>
    <property type="match status" value="1"/>
</dbReference>
<dbReference type="InterPro" id="IPR036273">
    <property type="entry name" value="CRAL/TRIO_N_dom_sf"/>
</dbReference>
<reference evidence="3" key="1">
    <citation type="journal article" date="2013" name="Nature">
        <title>Pan genome of the phytoplankton Emiliania underpins its global distribution.</title>
        <authorList>
            <person name="Read B.A."/>
            <person name="Kegel J."/>
            <person name="Klute M.J."/>
            <person name="Kuo A."/>
            <person name="Lefebvre S.C."/>
            <person name="Maumus F."/>
            <person name="Mayer C."/>
            <person name="Miller J."/>
            <person name="Monier A."/>
            <person name="Salamov A."/>
            <person name="Young J."/>
            <person name="Aguilar M."/>
            <person name="Claverie J.M."/>
            <person name="Frickenhaus S."/>
            <person name="Gonzalez K."/>
            <person name="Herman E.K."/>
            <person name="Lin Y.C."/>
            <person name="Napier J."/>
            <person name="Ogata H."/>
            <person name="Sarno A.F."/>
            <person name="Shmutz J."/>
            <person name="Schroeder D."/>
            <person name="de Vargas C."/>
            <person name="Verret F."/>
            <person name="von Dassow P."/>
            <person name="Valentin K."/>
            <person name="Van de Peer Y."/>
            <person name="Wheeler G."/>
            <person name="Dacks J.B."/>
            <person name="Delwiche C.F."/>
            <person name="Dyhrman S.T."/>
            <person name="Glockner G."/>
            <person name="John U."/>
            <person name="Richards T."/>
            <person name="Worden A.Z."/>
            <person name="Zhang X."/>
            <person name="Grigoriev I.V."/>
            <person name="Allen A.E."/>
            <person name="Bidle K."/>
            <person name="Borodovsky M."/>
            <person name="Bowler C."/>
            <person name="Brownlee C."/>
            <person name="Cock J.M."/>
            <person name="Elias M."/>
            <person name="Gladyshev V.N."/>
            <person name="Groth M."/>
            <person name="Guda C."/>
            <person name="Hadaegh A."/>
            <person name="Iglesias-Rodriguez M.D."/>
            <person name="Jenkins J."/>
            <person name="Jones B.M."/>
            <person name="Lawson T."/>
            <person name="Leese F."/>
            <person name="Lindquist E."/>
            <person name="Lobanov A."/>
            <person name="Lomsadze A."/>
            <person name="Malik S.B."/>
            <person name="Marsh M.E."/>
            <person name="Mackinder L."/>
            <person name="Mock T."/>
            <person name="Mueller-Roeber B."/>
            <person name="Pagarete A."/>
            <person name="Parker M."/>
            <person name="Probert I."/>
            <person name="Quesneville H."/>
            <person name="Raines C."/>
            <person name="Rensing S.A."/>
            <person name="Riano-Pachon D.M."/>
            <person name="Richier S."/>
            <person name="Rokitta S."/>
            <person name="Shiraiwa Y."/>
            <person name="Soanes D.M."/>
            <person name="van der Giezen M."/>
            <person name="Wahlund T.M."/>
            <person name="Williams B."/>
            <person name="Wilson W."/>
            <person name="Wolfe G."/>
            <person name="Wurch L.L."/>
        </authorList>
    </citation>
    <scope>NUCLEOTIDE SEQUENCE</scope>
</reference>
<organism evidence="2 3">
    <name type="scientific">Emiliania huxleyi (strain CCMP1516)</name>
    <dbReference type="NCBI Taxonomy" id="280463"/>
    <lineage>
        <taxon>Eukaryota</taxon>
        <taxon>Haptista</taxon>
        <taxon>Haptophyta</taxon>
        <taxon>Prymnesiophyceae</taxon>
        <taxon>Isochrysidales</taxon>
        <taxon>Noelaerhabdaceae</taxon>
        <taxon>Emiliania</taxon>
    </lineage>
</organism>
<dbReference type="PANTHER" id="PTHR45824">
    <property type="entry name" value="GH16843P"/>
    <property type="match status" value="1"/>
</dbReference>